<evidence type="ECO:0000259" key="12">
    <source>
        <dbReference type="Pfam" id="PF00361"/>
    </source>
</evidence>
<feature type="domain" description="MrpA C-terminal/MbhD" evidence="15">
    <location>
        <begin position="607"/>
        <end position="670"/>
    </location>
</feature>
<feature type="domain" description="MrpA C-terminal/MbhE" evidence="16">
    <location>
        <begin position="682"/>
        <end position="760"/>
    </location>
</feature>
<evidence type="ECO:0000256" key="8">
    <source>
        <dbReference type="ARBA" id="ARBA00023136"/>
    </source>
</evidence>
<keyword evidence="6 11" id="KW-1133">Transmembrane helix</keyword>
<dbReference type="NCBIfam" id="NF009284">
    <property type="entry name" value="PRK12644.1"/>
    <property type="match status" value="1"/>
</dbReference>
<feature type="transmembrane region" description="Helical" evidence="11">
    <location>
        <begin position="299"/>
        <end position="318"/>
    </location>
</feature>
<keyword evidence="7" id="KW-0406">Ion transport</keyword>
<feature type="transmembrane region" description="Helical" evidence="11">
    <location>
        <begin position="624"/>
        <end position="642"/>
    </location>
</feature>
<dbReference type="Pfam" id="PF20501">
    <property type="entry name" value="MbhE"/>
    <property type="match status" value="1"/>
</dbReference>
<keyword evidence="8 11" id="KW-0472">Membrane</keyword>
<dbReference type="InterPro" id="IPR007182">
    <property type="entry name" value="MnhB"/>
</dbReference>
<evidence type="ECO:0000256" key="11">
    <source>
        <dbReference type="SAM" id="Phobius"/>
    </source>
</evidence>
<dbReference type="InterPro" id="IPR001516">
    <property type="entry name" value="Proton_antipo_N"/>
</dbReference>
<dbReference type="PANTHER" id="PTHR43373">
    <property type="entry name" value="NA(+)/H(+) ANTIPORTER SUBUNIT"/>
    <property type="match status" value="1"/>
</dbReference>
<dbReference type="EMBL" id="MQVS01000007">
    <property type="protein sequence ID" value="OKL51357.1"/>
    <property type="molecule type" value="Genomic_DNA"/>
</dbReference>
<accession>A0A1Q5PUW5</accession>
<comment type="caution">
    <text evidence="17">The sequence shown here is derived from an EMBL/GenBank/DDBJ whole genome shotgun (WGS) entry which is preliminary data.</text>
</comment>
<dbReference type="GO" id="GO:0006811">
    <property type="term" value="P:monoatomic ion transport"/>
    <property type="evidence" value="ECO:0007669"/>
    <property type="project" value="UniProtKB-KW"/>
</dbReference>
<dbReference type="Pfam" id="PF00361">
    <property type="entry name" value="Proton_antipo_M"/>
    <property type="match status" value="1"/>
</dbReference>
<dbReference type="InterPro" id="IPR046806">
    <property type="entry name" value="MrpA_C/MbhE"/>
</dbReference>
<evidence type="ECO:0000256" key="1">
    <source>
        <dbReference type="ARBA" id="ARBA00004651"/>
    </source>
</evidence>
<comment type="subcellular location">
    <subcellularLocation>
        <location evidence="1">Cell membrane</location>
        <topology evidence="1">Multi-pass membrane protein</topology>
    </subcellularLocation>
    <subcellularLocation>
        <location evidence="9">Membrane</location>
        <topology evidence="9">Multi-pass membrane protein</topology>
    </subcellularLocation>
</comment>
<evidence type="ECO:0000259" key="13">
    <source>
        <dbReference type="Pfam" id="PF00662"/>
    </source>
</evidence>
<feature type="transmembrane region" description="Helical" evidence="11">
    <location>
        <begin position="77"/>
        <end position="98"/>
    </location>
</feature>
<feature type="transmembrane region" description="Helical" evidence="11">
    <location>
        <begin position="129"/>
        <end position="150"/>
    </location>
</feature>
<keyword evidence="4" id="KW-1003">Cell membrane</keyword>
<feature type="transmembrane region" description="Helical" evidence="11">
    <location>
        <begin position="598"/>
        <end position="617"/>
    </location>
</feature>
<dbReference type="Pfam" id="PF04039">
    <property type="entry name" value="MnhB"/>
    <property type="match status" value="1"/>
</dbReference>
<dbReference type="InterPro" id="IPR050616">
    <property type="entry name" value="CPA3_Na-H_Antiporter_A"/>
</dbReference>
<feature type="transmembrane region" description="Helical" evidence="11">
    <location>
        <begin position="936"/>
        <end position="960"/>
    </location>
</feature>
<evidence type="ECO:0000259" key="15">
    <source>
        <dbReference type="Pfam" id="PF13244"/>
    </source>
</evidence>
<feature type="region of interest" description="Disordered" evidence="10">
    <location>
        <begin position="978"/>
        <end position="1005"/>
    </location>
</feature>
<evidence type="ECO:0000259" key="14">
    <source>
        <dbReference type="Pfam" id="PF04039"/>
    </source>
</evidence>
<feature type="domain" description="NADH-Ubiquinone oxidoreductase (complex I) chain 5 N-terminal" evidence="13">
    <location>
        <begin position="62"/>
        <end position="108"/>
    </location>
</feature>
<feature type="transmembrane region" description="Helical" evidence="11">
    <location>
        <begin position="686"/>
        <end position="706"/>
    </location>
</feature>
<feature type="transmembrane region" description="Helical" evidence="11">
    <location>
        <begin position="202"/>
        <end position="221"/>
    </location>
</feature>
<evidence type="ECO:0000259" key="16">
    <source>
        <dbReference type="Pfam" id="PF20501"/>
    </source>
</evidence>
<feature type="transmembrane region" description="Helical" evidence="11">
    <location>
        <begin position="452"/>
        <end position="473"/>
    </location>
</feature>
<feature type="domain" description="Na+/H+ antiporter MnhB subunit-related protein" evidence="14">
    <location>
        <begin position="834"/>
        <end position="957"/>
    </location>
</feature>
<dbReference type="InterPro" id="IPR001750">
    <property type="entry name" value="ND/Mrp_TM"/>
</dbReference>
<evidence type="ECO:0000256" key="5">
    <source>
        <dbReference type="ARBA" id="ARBA00022692"/>
    </source>
</evidence>
<name>A0A1Q5PUW5_9ACTO</name>
<dbReference type="GO" id="GO:0005886">
    <property type="term" value="C:plasma membrane"/>
    <property type="evidence" value="ECO:0007669"/>
    <property type="project" value="UniProtKB-SubCell"/>
</dbReference>
<feature type="transmembrane region" description="Helical" evidence="11">
    <location>
        <begin position="266"/>
        <end position="287"/>
    </location>
</feature>
<feature type="transmembrane region" description="Helical" evidence="11">
    <location>
        <begin position="564"/>
        <end position="586"/>
    </location>
</feature>
<feature type="transmembrane region" description="Helical" evidence="11">
    <location>
        <begin position="404"/>
        <end position="431"/>
    </location>
</feature>
<feature type="transmembrane region" description="Helical" evidence="11">
    <location>
        <begin position="324"/>
        <end position="348"/>
    </location>
</feature>
<feature type="transmembrane region" description="Helical" evidence="11">
    <location>
        <begin position="743"/>
        <end position="762"/>
    </location>
</feature>
<dbReference type="OrthoDB" id="9811798at2"/>
<dbReference type="InterPro" id="IPR025383">
    <property type="entry name" value="MrpA_C/MbhD"/>
</dbReference>
<feature type="transmembrane region" description="Helical" evidence="11">
    <location>
        <begin position="493"/>
        <end position="517"/>
    </location>
</feature>
<feature type="transmembrane region" description="Helical" evidence="11">
    <location>
        <begin position="105"/>
        <end position="123"/>
    </location>
</feature>
<evidence type="ECO:0000256" key="10">
    <source>
        <dbReference type="SAM" id="MobiDB-lite"/>
    </source>
</evidence>
<dbReference type="Pfam" id="PF13244">
    <property type="entry name" value="MbhD"/>
    <property type="match status" value="1"/>
</dbReference>
<feature type="transmembrane region" description="Helical" evidence="11">
    <location>
        <begin position="837"/>
        <end position="856"/>
    </location>
</feature>
<gene>
    <name evidence="17" type="ORF">BSZ40_07220</name>
</gene>
<dbReference type="PRINTS" id="PR01434">
    <property type="entry name" value="NADHDHGNASE5"/>
</dbReference>
<dbReference type="RefSeq" id="WP_073824686.1">
    <property type="nucleotide sequence ID" value="NZ_MQVS01000007.1"/>
</dbReference>
<dbReference type="AlphaFoldDB" id="A0A1Q5PUW5"/>
<keyword evidence="3" id="KW-0050">Antiport</keyword>
<keyword evidence="18" id="KW-1185">Reference proteome</keyword>
<feature type="transmembrane region" description="Helical" evidence="11">
    <location>
        <begin position="893"/>
        <end position="916"/>
    </location>
</feature>
<dbReference type="Pfam" id="PF00662">
    <property type="entry name" value="Proton_antipo_N"/>
    <property type="match status" value="1"/>
</dbReference>
<dbReference type="Proteomes" id="UP000185612">
    <property type="component" value="Unassembled WGS sequence"/>
</dbReference>
<protein>
    <submittedName>
        <fullName evidence="17">Na+/H+ antiporter subunit A</fullName>
    </submittedName>
</protein>
<keyword evidence="2" id="KW-0813">Transport</keyword>
<feature type="compositionally biased region" description="Basic and acidic residues" evidence="10">
    <location>
        <begin position="995"/>
        <end position="1005"/>
    </location>
</feature>
<dbReference type="InParanoid" id="A0A1Q5PUW5"/>
<evidence type="ECO:0000256" key="3">
    <source>
        <dbReference type="ARBA" id="ARBA00022449"/>
    </source>
</evidence>
<feature type="transmembrane region" description="Helical" evidence="11">
    <location>
        <begin position="162"/>
        <end position="182"/>
    </location>
</feature>
<dbReference type="PANTHER" id="PTHR43373:SF1">
    <property type="entry name" value="NA(+)_H(+) ANTIPORTER SUBUNIT A"/>
    <property type="match status" value="1"/>
</dbReference>
<feature type="domain" description="NADH:quinone oxidoreductase/Mrp antiporter transmembrane" evidence="12">
    <location>
        <begin position="127"/>
        <end position="411"/>
    </location>
</feature>
<evidence type="ECO:0000256" key="2">
    <source>
        <dbReference type="ARBA" id="ARBA00022448"/>
    </source>
</evidence>
<evidence type="ECO:0000256" key="6">
    <source>
        <dbReference type="ARBA" id="ARBA00022989"/>
    </source>
</evidence>
<organism evidence="17 18">
    <name type="scientific">Buchananella hordeovulneris</name>
    <dbReference type="NCBI Taxonomy" id="52770"/>
    <lineage>
        <taxon>Bacteria</taxon>
        <taxon>Bacillati</taxon>
        <taxon>Actinomycetota</taxon>
        <taxon>Actinomycetes</taxon>
        <taxon>Actinomycetales</taxon>
        <taxon>Actinomycetaceae</taxon>
        <taxon>Buchananella</taxon>
    </lineage>
</organism>
<feature type="transmembrane region" description="Helical" evidence="11">
    <location>
        <begin position="369"/>
        <end position="392"/>
    </location>
</feature>
<feature type="transmembrane region" description="Helical" evidence="11">
    <location>
        <begin position="648"/>
        <end position="666"/>
    </location>
</feature>
<proteinExistence type="predicted"/>
<evidence type="ECO:0000256" key="9">
    <source>
        <dbReference type="RuleBase" id="RU000320"/>
    </source>
</evidence>
<feature type="transmembrane region" description="Helical" evidence="11">
    <location>
        <begin position="228"/>
        <end position="246"/>
    </location>
</feature>
<feature type="transmembrane region" description="Helical" evidence="11">
    <location>
        <begin position="862"/>
        <end position="881"/>
    </location>
</feature>
<evidence type="ECO:0000256" key="7">
    <source>
        <dbReference type="ARBA" id="ARBA00023065"/>
    </source>
</evidence>
<dbReference type="STRING" id="52770.BSZ40_07220"/>
<evidence type="ECO:0000313" key="18">
    <source>
        <dbReference type="Proteomes" id="UP000185612"/>
    </source>
</evidence>
<reference evidence="18" key="1">
    <citation type="submission" date="2016-12" db="EMBL/GenBank/DDBJ databases">
        <authorList>
            <person name="Meng X."/>
        </authorList>
    </citation>
    <scope>NUCLEOTIDE SEQUENCE [LARGE SCALE GENOMIC DNA]</scope>
    <source>
        <strain evidence="18">DSM 20732</strain>
    </source>
</reference>
<evidence type="ECO:0000256" key="4">
    <source>
        <dbReference type="ARBA" id="ARBA00022475"/>
    </source>
</evidence>
<sequence>MLYLLALHALAAVVAPFLLSRFGRRAFVGLAAVPGVSAGYVLWQGGAVLAGRPPRQGFMWIPELGVEISTRLDPLSWVMALIVSGVGALVLLYCAVYFSAKASGLGRFAAVFLGFAGAMLGLVTVDNTIALYVMWEGTTVFSYLLIGHYFDRATSRRAAGEAIIVTTFGGLAMLGGLTMLGVAPGGSFSLSTLVSNFASGQLGPSAATNTALVLVLLGALSKSALVPFHFWLPAAMAAPTPVSAYLHSSAMVKAGVYLVARFTPGLAAFPVWRWLVVVIGVVTMLIGGYRSLRQYDLKLVLAYGTVSQLGFLMVLVGFGARAVALAGLAMLIAHSLFKSSLFLTVGAIDWAVGCRDLRQLSGLGRTRPGLALAGGLAAASMAGVAPFAGYVAKEAALEALVHGQGALALLALGGVVAGSVLTVAYTLRFVWGAFAAKPDLVATVVDRPTRQIGAVPLILAGFGLLVGLLPGAFETVVAPYAASVPGQAGHLTLFGGFGAALYLTLGILLAGIVLFVVRGVVSRGQLTVAQVTGRVEADDVYRHLIRGVQRVARATTAVVQRGSLAWDLMVILVVVVLGVGGVALTRGVLPASVVLTNSWLEVGAAVVTATGAVLAARARRRLKAVLLASVSGFGMVLLYESYGAPDLAITQLLAESVTLVVFVLAVRRMPPYFSDRPLAASRRWRLALAVAVGATVVVAAAMAAGARVAEPVSVDFPQEAYTFGYGRNIVNVTLVDIRAWDTVGELSVLLAAATGVASLVFIRSRSGTIDRVDRVQTAPGGVWHVPLGTDGQAILRAATLLELSGPAGASSALPGRQTWLRGSATLSPYRRSVILEVTTRLVFHTFVVLSLWLLFAGHNGPGGGFAGGIVFGIALALRYVAGGRYELGEALPVNPGLLLGSGLFTAALAGALPLAFGGTVLQSAIFHISLGPLGQMHVATALLLDIGVYLLVIGLVLDLLRSLGAEADRQAELAGMQAPEIAPATAGPDDALDIDNVRQRREARQ</sequence>
<evidence type="ECO:0000313" key="17">
    <source>
        <dbReference type="EMBL" id="OKL51357.1"/>
    </source>
</evidence>
<keyword evidence="5 9" id="KW-0812">Transmembrane</keyword>
<dbReference type="GO" id="GO:0015297">
    <property type="term" value="F:antiporter activity"/>
    <property type="evidence" value="ECO:0007669"/>
    <property type="project" value="UniProtKB-KW"/>
</dbReference>